<dbReference type="PRINTS" id="PR00449">
    <property type="entry name" value="RASTRNSFRMNG"/>
</dbReference>
<evidence type="ECO:0000256" key="2">
    <source>
        <dbReference type="ARBA" id="ARBA00022741"/>
    </source>
</evidence>
<dbReference type="Pfam" id="PF00071">
    <property type="entry name" value="Ras"/>
    <property type="match status" value="1"/>
</dbReference>
<dbReference type="Gene3D" id="3.40.50.300">
    <property type="entry name" value="P-loop containing nucleotide triphosphate hydrolases"/>
    <property type="match status" value="1"/>
</dbReference>
<proteinExistence type="inferred from homology"/>
<dbReference type="GO" id="GO:0005525">
    <property type="term" value="F:GTP binding"/>
    <property type="evidence" value="ECO:0007669"/>
    <property type="project" value="UniProtKB-KW"/>
</dbReference>
<dbReference type="OrthoDB" id="413584at2759"/>
<comment type="similarity">
    <text evidence="1">Belongs to the small GTPase superfamily. Rab family.</text>
</comment>
<dbReference type="InterPro" id="IPR005225">
    <property type="entry name" value="Small_GTP-bd"/>
</dbReference>
<dbReference type="Proteomes" id="UP000076078">
    <property type="component" value="Unassembled WGS sequence"/>
</dbReference>
<dbReference type="PROSITE" id="PS51419">
    <property type="entry name" value="RAB"/>
    <property type="match status" value="1"/>
</dbReference>
<evidence type="ECO:0000256" key="4">
    <source>
        <dbReference type="ARBA" id="ARBA00023288"/>
    </source>
</evidence>
<accession>A0A151ZGS1</accession>
<dbReference type="AlphaFoldDB" id="A0A151ZGS1"/>
<keyword evidence="2" id="KW-0547">Nucleotide-binding</keyword>
<evidence type="ECO:0000313" key="5">
    <source>
        <dbReference type="EMBL" id="KYQ93166.1"/>
    </source>
</evidence>
<dbReference type="InterPro" id="IPR027417">
    <property type="entry name" value="P-loop_NTPase"/>
</dbReference>
<dbReference type="InParanoid" id="A0A151ZGS1"/>
<dbReference type="SMART" id="SM00176">
    <property type="entry name" value="RAN"/>
    <property type="match status" value="1"/>
</dbReference>
<keyword evidence="3" id="KW-0342">GTP-binding</keyword>
<comment type="caution">
    <text evidence="5">The sequence shown here is derived from an EMBL/GenBank/DDBJ whole genome shotgun (WGS) entry which is preliminary data.</text>
</comment>
<dbReference type="EMBL" id="LODT01000028">
    <property type="protein sequence ID" value="KYQ93166.1"/>
    <property type="molecule type" value="Genomic_DNA"/>
</dbReference>
<dbReference type="PANTHER" id="PTHR47977">
    <property type="entry name" value="RAS-RELATED PROTEIN RAB"/>
    <property type="match status" value="1"/>
</dbReference>
<dbReference type="NCBIfam" id="TIGR00231">
    <property type="entry name" value="small_GTP"/>
    <property type="match status" value="1"/>
</dbReference>
<dbReference type="FunFam" id="3.40.50.300:FF:001447">
    <property type="entry name" value="Ras-related protein Rab-1B"/>
    <property type="match status" value="1"/>
</dbReference>
<dbReference type="STRING" id="361077.A0A151ZGS1"/>
<dbReference type="CDD" id="cd00154">
    <property type="entry name" value="Rab"/>
    <property type="match status" value="1"/>
</dbReference>
<evidence type="ECO:0000256" key="1">
    <source>
        <dbReference type="ARBA" id="ARBA00006270"/>
    </source>
</evidence>
<protein>
    <submittedName>
        <fullName evidence="5">Rab GTPase</fullName>
    </submittedName>
</protein>
<dbReference type="SMART" id="SM00175">
    <property type="entry name" value="RAB"/>
    <property type="match status" value="1"/>
</dbReference>
<reference evidence="5 6" key="1">
    <citation type="submission" date="2015-12" db="EMBL/GenBank/DDBJ databases">
        <title>Dictyostelia acquired genes for synthesis and detection of signals that induce cell-type specialization by lateral gene transfer from prokaryotes.</title>
        <authorList>
            <person name="Gloeckner G."/>
            <person name="Schaap P."/>
        </authorList>
    </citation>
    <scope>NUCLEOTIDE SEQUENCE [LARGE SCALE GENOMIC DNA]</scope>
    <source>
        <strain evidence="5 6">TK</strain>
    </source>
</reference>
<evidence type="ECO:0000256" key="3">
    <source>
        <dbReference type="ARBA" id="ARBA00023134"/>
    </source>
</evidence>
<gene>
    <name evidence="5" type="ORF">DLAC_05800</name>
</gene>
<name>A0A151ZGS1_TIELA</name>
<dbReference type="SUPFAM" id="SSF52540">
    <property type="entry name" value="P-loop containing nucleoside triphosphate hydrolases"/>
    <property type="match status" value="1"/>
</dbReference>
<dbReference type="InterPro" id="IPR050227">
    <property type="entry name" value="Rab"/>
</dbReference>
<dbReference type="InterPro" id="IPR001806">
    <property type="entry name" value="Small_GTPase"/>
</dbReference>
<sequence>MKELVIKLLLVGDMKVGKSYFLNKWILQDEKATKNYKATVGVDFGAQRFQIGDFNVEAHFWDIGGQERFMNSTPGIYFRGSDCAMIFSDISRPMTIANTIQWCQLIDRHCVESIPKVLMVNKFDLVKNNQCTVPKEMIENTMATEYFKEMFYCSNYENIGIKESISNLLNHVVQRKISQLTVTIPTPIPEQPQSPPQQSENSIFSKLFKNINTINKNQISNNLISIEKSIQTELIHQSENRKSFKIVYSEHNNRQKSSTCFTSVGNFFKGIVFGDECNECNSNVHNFH</sequence>
<dbReference type="GO" id="GO:0003924">
    <property type="term" value="F:GTPase activity"/>
    <property type="evidence" value="ECO:0007669"/>
    <property type="project" value="InterPro"/>
</dbReference>
<keyword evidence="6" id="KW-1185">Reference proteome</keyword>
<keyword evidence="4" id="KW-0449">Lipoprotein</keyword>
<evidence type="ECO:0000313" key="6">
    <source>
        <dbReference type="Proteomes" id="UP000076078"/>
    </source>
</evidence>
<organism evidence="5 6">
    <name type="scientific">Tieghemostelium lacteum</name>
    <name type="common">Slime mold</name>
    <name type="synonym">Dictyostelium lacteum</name>
    <dbReference type="NCBI Taxonomy" id="361077"/>
    <lineage>
        <taxon>Eukaryota</taxon>
        <taxon>Amoebozoa</taxon>
        <taxon>Evosea</taxon>
        <taxon>Eumycetozoa</taxon>
        <taxon>Dictyostelia</taxon>
        <taxon>Dictyosteliales</taxon>
        <taxon>Raperosteliaceae</taxon>
        <taxon>Tieghemostelium</taxon>
    </lineage>
</organism>